<proteinExistence type="inferred from homology"/>
<dbReference type="NCBIfam" id="NF004281">
    <property type="entry name" value="PRK05690.1"/>
    <property type="match status" value="1"/>
</dbReference>
<dbReference type="GO" id="GO:0004792">
    <property type="term" value="F:thiosulfate-cyanide sulfurtransferase activity"/>
    <property type="evidence" value="ECO:0007669"/>
    <property type="project" value="TreeGrafter"/>
</dbReference>
<reference evidence="3 4" key="1">
    <citation type="journal article" date="2014" name="Genome Announc.">
        <title>Draft Genome Sequence of the Agar-Degrading Bacterium Catenovulum sp. Strain DS-2, Isolated from Intestines of Haliotis diversicolor.</title>
        <authorList>
            <person name="Shan D."/>
            <person name="Li X."/>
            <person name="Gu Z."/>
            <person name="Wei G."/>
            <person name="Gao Z."/>
            <person name="Shao Z."/>
        </authorList>
    </citation>
    <scope>NUCLEOTIDE SEQUENCE [LARGE SCALE GENOMIC DNA]</scope>
    <source>
        <strain evidence="3 4">DS-2</strain>
    </source>
</reference>
<dbReference type="InterPro" id="IPR000594">
    <property type="entry name" value="ThiF_NAD_FAD-bd"/>
</dbReference>
<dbReference type="PANTHER" id="PTHR10953">
    <property type="entry name" value="UBIQUITIN-ACTIVATING ENZYME E1"/>
    <property type="match status" value="1"/>
</dbReference>
<evidence type="ECO:0000313" key="4">
    <source>
        <dbReference type="Proteomes" id="UP000019276"/>
    </source>
</evidence>
<dbReference type="GO" id="GO:0008641">
    <property type="term" value="F:ubiquitin-like modifier activating enzyme activity"/>
    <property type="evidence" value="ECO:0007669"/>
    <property type="project" value="InterPro"/>
</dbReference>
<dbReference type="RefSeq" id="WP_051480019.1">
    <property type="nucleotide sequence ID" value="NZ_ARZY01000062.1"/>
</dbReference>
<dbReference type="GO" id="GO:0008146">
    <property type="term" value="F:sulfotransferase activity"/>
    <property type="evidence" value="ECO:0007669"/>
    <property type="project" value="TreeGrafter"/>
</dbReference>
<protein>
    <submittedName>
        <fullName evidence="3">UBA/THIF-type NAD/FAD binding protein</fullName>
    </submittedName>
</protein>
<dbReference type="eggNOG" id="COG0476">
    <property type="taxonomic scope" value="Bacteria"/>
</dbReference>
<dbReference type="Pfam" id="PF00899">
    <property type="entry name" value="ThiF"/>
    <property type="match status" value="1"/>
</dbReference>
<sequence>MLDKLSDQEATRYSRHLLLGQIGEQGQIKLKNAHAVVVGAGGLGSPVCLYLAAAGVGKITIIDPDVIEVTNLQRQVLYKTNHIGRGKAQMAANQMQALNPLIEVNAVERKVESSNFLKLIEEATAVLDCTDNISSRYFINQSCVSAKVPLISAAAIRGEGQFMMFNFRQHKSPCYHCVFPDLDNEQSGLNCSNAGVVGPLLGLMGSKQALEFVKYVVQPESCSFAQLHMIDIWSEQNRQFKLTADPTCPVCSG</sequence>
<evidence type="ECO:0000313" key="3">
    <source>
        <dbReference type="EMBL" id="EWH08172.1"/>
    </source>
</evidence>
<organism evidence="3 4">
    <name type="scientific">Catenovulum agarivorans DS-2</name>
    <dbReference type="NCBI Taxonomy" id="1328313"/>
    <lineage>
        <taxon>Bacteria</taxon>
        <taxon>Pseudomonadati</taxon>
        <taxon>Pseudomonadota</taxon>
        <taxon>Gammaproteobacteria</taxon>
        <taxon>Alteromonadales</taxon>
        <taxon>Alteromonadaceae</taxon>
        <taxon>Catenovulum</taxon>
    </lineage>
</organism>
<name>W7QGV5_9ALTE</name>
<dbReference type="OrthoDB" id="9804286at2"/>
<dbReference type="CDD" id="cd00757">
    <property type="entry name" value="ThiF_MoeB_HesA_family"/>
    <property type="match status" value="1"/>
</dbReference>
<dbReference type="SUPFAM" id="SSF69572">
    <property type="entry name" value="Activating enzymes of the ubiquitin-like proteins"/>
    <property type="match status" value="1"/>
</dbReference>
<gene>
    <name evidence="3" type="ORF">DS2_18703</name>
</gene>
<dbReference type="STRING" id="1328313.DS2_18703"/>
<accession>W7QGV5</accession>
<feature type="domain" description="THIF-type NAD/FAD binding fold" evidence="2">
    <location>
        <begin position="13"/>
        <end position="250"/>
    </location>
</feature>
<dbReference type="AlphaFoldDB" id="W7QGV5"/>
<dbReference type="PANTHER" id="PTHR10953:SF102">
    <property type="entry name" value="ADENYLYLTRANSFERASE AND SULFURTRANSFERASE MOCS3"/>
    <property type="match status" value="1"/>
</dbReference>
<dbReference type="GO" id="GO:0016779">
    <property type="term" value="F:nucleotidyltransferase activity"/>
    <property type="evidence" value="ECO:0007669"/>
    <property type="project" value="TreeGrafter"/>
</dbReference>
<comment type="caution">
    <text evidence="3">The sequence shown here is derived from an EMBL/GenBank/DDBJ whole genome shotgun (WGS) entry which is preliminary data.</text>
</comment>
<dbReference type="Proteomes" id="UP000019276">
    <property type="component" value="Unassembled WGS sequence"/>
</dbReference>
<dbReference type="InterPro" id="IPR035985">
    <property type="entry name" value="Ubiquitin-activating_enz"/>
</dbReference>
<comment type="similarity">
    <text evidence="1">Belongs to the HesA/MoeB/ThiF family.</text>
</comment>
<dbReference type="InterPro" id="IPR045886">
    <property type="entry name" value="ThiF/MoeB/HesA"/>
</dbReference>
<evidence type="ECO:0000256" key="1">
    <source>
        <dbReference type="ARBA" id="ARBA00009919"/>
    </source>
</evidence>
<dbReference type="GO" id="GO:0005829">
    <property type="term" value="C:cytosol"/>
    <property type="evidence" value="ECO:0007669"/>
    <property type="project" value="TreeGrafter"/>
</dbReference>
<keyword evidence="4" id="KW-1185">Reference proteome</keyword>
<dbReference type="EMBL" id="ARZY01000062">
    <property type="protein sequence ID" value="EWH08172.1"/>
    <property type="molecule type" value="Genomic_DNA"/>
</dbReference>
<evidence type="ECO:0000259" key="2">
    <source>
        <dbReference type="Pfam" id="PF00899"/>
    </source>
</evidence>
<dbReference type="Gene3D" id="3.40.50.720">
    <property type="entry name" value="NAD(P)-binding Rossmann-like Domain"/>
    <property type="match status" value="1"/>
</dbReference>
<dbReference type="FunFam" id="3.40.50.720:FF:000080">
    <property type="entry name" value="Thiazole biosynthesis adenylyltransferase ThiF"/>
    <property type="match status" value="1"/>
</dbReference>